<dbReference type="EC" id="2.4.2.47" evidence="9"/>
<feature type="transmembrane region" description="Helical" evidence="8">
    <location>
        <begin position="37"/>
        <end position="56"/>
    </location>
</feature>
<sequence length="413" mass="46381">MNALATKLSTVWVSQRPLGTDITDRARRTPYDHVGNAVFWPLAVLLIIHRVFVLAINGNITDDFSTVYYALRRFLDGERIYNEVYYFVDPHYLYSPGATLFLSPLGMLTDFDAARLCFIIANAASVVVALGILTRLFGFSLHSMVWPVSIAGAFATESVRNTLVFSNINGLLLLALVGFYALLLSDRRWSAGLLLGCAILIKPIFAPLLFLPFVKANWQTIASAFVIPVGFNAVAWATIPTSHEYLSRTIPYLGETRDFANSSLPGIAVYFGMPTWQEKFWFFFFAAVVIVGLVALLRYRYSDPLLWMVCTGSLLLAGVFFLSSLGQMYYSMLLFPLLFTTTLARSPMHTWVAWLAAYGFLSADEWRSDEWIDAGRWITYLKPTIGWGLILLCIAVSATMWVLSELHSKERQS</sequence>
<evidence type="ECO:0000256" key="5">
    <source>
        <dbReference type="ARBA" id="ARBA00022989"/>
    </source>
</evidence>
<feature type="transmembrane region" description="Helical" evidence="8">
    <location>
        <begin position="337"/>
        <end position="361"/>
    </location>
</feature>
<evidence type="ECO:0000313" key="10">
    <source>
        <dbReference type="Proteomes" id="UP000035368"/>
    </source>
</evidence>
<dbReference type="KEGG" id="cei:CEPID_07215"/>
<feature type="transmembrane region" description="Helical" evidence="8">
    <location>
        <begin position="116"/>
        <end position="137"/>
    </location>
</feature>
<feature type="transmembrane region" description="Helical" evidence="8">
    <location>
        <begin position="305"/>
        <end position="325"/>
    </location>
</feature>
<feature type="transmembrane region" description="Helical" evidence="8">
    <location>
        <begin position="220"/>
        <end position="239"/>
    </location>
</feature>
<dbReference type="Pfam" id="PF09594">
    <property type="entry name" value="GT87"/>
    <property type="match status" value="1"/>
</dbReference>
<feature type="transmembrane region" description="Helical" evidence="8">
    <location>
        <begin position="385"/>
        <end position="403"/>
    </location>
</feature>
<feature type="transmembrane region" description="Helical" evidence="8">
    <location>
        <begin position="164"/>
        <end position="184"/>
    </location>
</feature>
<keyword evidence="9" id="KW-0328">Glycosyltransferase</keyword>
<evidence type="ECO:0000256" key="8">
    <source>
        <dbReference type="SAM" id="Phobius"/>
    </source>
</evidence>
<dbReference type="PATRIC" id="fig|1050174.4.peg.1454"/>
<accession>A0A0G3GQ64</accession>
<evidence type="ECO:0000256" key="1">
    <source>
        <dbReference type="ARBA" id="ARBA00004651"/>
    </source>
</evidence>
<dbReference type="STRING" id="1050174.CEPID_07215"/>
<evidence type="ECO:0000256" key="2">
    <source>
        <dbReference type="ARBA" id="ARBA00022475"/>
    </source>
</evidence>
<comment type="subcellular location">
    <subcellularLocation>
        <location evidence="1">Cell membrane</location>
        <topology evidence="1">Multi-pass membrane protein</topology>
    </subcellularLocation>
</comment>
<dbReference type="GO" id="GO:0005886">
    <property type="term" value="C:plasma membrane"/>
    <property type="evidence" value="ECO:0007669"/>
    <property type="project" value="UniProtKB-SubCell"/>
</dbReference>
<keyword evidence="3 9" id="KW-0808">Transferase</keyword>
<proteinExistence type="inferred from homology"/>
<keyword evidence="5 8" id="KW-1133">Transmembrane helix</keyword>
<dbReference type="InterPro" id="IPR018584">
    <property type="entry name" value="GT87"/>
</dbReference>
<comment type="similarity">
    <text evidence="7">Belongs to the glycosyltransferase 87 family.</text>
</comment>
<dbReference type="EMBL" id="CP011541">
    <property type="protein sequence ID" value="AKK03294.1"/>
    <property type="molecule type" value="Genomic_DNA"/>
</dbReference>
<evidence type="ECO:0000313" key="9">
    <source>
        <dbReference type="EMBL" id="AKK03294.1"/>
    </source>
</evidence>
<dbReference type="Proteomes" id="UP000035368">
    <property type="component" value="Chromosome"/>
</dbReference>
<keyword evidence="10" id="KW-1185">Reference proteome</keyword>
<keyword evidence="4 8" id="KW-0812">Transmembrane</keyword>
<keyword evidence="6 8" id="KW-0472">Membrane</keyword>
<keyword evidence="2" id="KW-1003">Cell membrane</keyword>
<protein>
    <submittedName>
        <fullName evidence="9">Putative DUF2029 family protein</fullName>
        <ecNumber evidence="9">2.4.2.47</ecNumber>
    </submittedName>
</protein>
<feature type="transmembrane region" description="Helical" evidence="8">
    <location>
        <begin position="91"/>
        <end position="109"/>
    </location>
</feature>
<dbReference type="AlphaFoldDB" id="A0A0G3GQ64"/>
<organism evidence="9 10">
    <name type="scientific">Corynebacterium epidermidicanis</name>
    <dbReference type="NCBI Taxonomy" id="1050174"/>
    <lineage>
        <taxon>Bacteria</taxon>
        <taxon>Bacillati</taxon>
        <taxon>Actinomycetota</taxon>
        <taxon>Actinomycetes</taxon>
        <taxon>Mycobacteriales</taxon>
        <taxon>Corynebacteriaceae</taxon>
        <taxon>Corynebacterium</taxon>
    </lineage>
</organism>
<feature type="transmembrane region" description="Helical" evidence="8">
    <location>
        <begin position="280"/>
        <end position="299"/>
    </location>
</feature>
<name>A0A0G3GQ64_9CORY</name>
<dbReference type="GO" id="GO:0016758">
    <property type="term" value="F:hexosyltransferase activity"/>
    <property type="evidence" value="ECO:0007669"/>
    <property type="project" value="InterPro"/>
</dbReference>
<feature type="transmembrane region" description="Helical" evidence="8">
    <location>
        <begin position="191"/>
        <end position="214"/>
    </location>
</feature>
<dbReference type="OrthoDB" id="5175994at2"/>
<evidence type="ECO:0000256" key="6">
    <source>
        <dbReference type="ARBA" id="ARBA00023136"/>
    </source>
</evidence>
<evidence type="ECO:0000256" key="3">
    <source>
        <dbReference type="ARBA" id="ARBA00022679"/>
    </source>
</evidence>
<reference evidence="9 10" key="1">
    <citation type="submission" date="2015-05" db="EMBL/GenBank/DDBJ databases">
        <title>Complete genome sequence of Corynebacterium epidermidicanis DSM 45586, isolated from the skin of a dog suffering from pruritus.</title>
        <authorList>
            <person name="Ruckert C."/>
            <person name="Albersmeier A."/>
            <person name="Winkler A."/>
            <person name="Tauch A."/>
        </authorList>
    </citation>
    <scope>NUCLEOTIDE SEQUENCE [LARGE SCALE GENOMIC DNA]</scope>
    <source>
        <strain evidence="9 10">DSM 45586</strain>
    </source>
</reference>
<evidence type="ECO:0000256" key="4">
    <source>
        <dbReference type="ARBA" id="ARBA00022692"/>
    </source>
</evidence>
<evidence type="ECO:0000256" key="7">
    <source>
        <dbReference type="ARBA" id="ARBA00024033"/>
    </source>
</evidence>
<gene>
    <name evidence="9" type="ORF">CEPID_07215</name>
</gene>